<sequence length="132" mass="15159">MIPGKAITRNDLWVEYERARMRNGTSILTELNFNLMLLANTRHFSLAFQHVNSWLNEVDDAVRSGVRFRKGELLRQSVVPADDHRACFQVNVFPGKSYQFSVPNSGVNCQRPHIFKLLVGTCVNHPDELFSR</sequence>
<organism evidence="1 2">
    <name type="scientific">Enterobacter cancerogenus</name>
    <dbReference type="NCBI Taxonomy" id="69218"/>
    <lineage>
        <taxon>Bacteria</taxon>
        <taxon>Pseudomonadati</taxon>
        <taxon>Pseudomonadota</taxon>
        <taxon>Gammaproteobacteria</taxon>
        <taxon>Enterobacterales</taxon>
        <taxon>Enterobacteriaceae</taxon>
        <taxon>Enterobacter</taxon>
        <taxon>Enterobacter cloacae complex</taxon>
    </lineage>
</organism>
<name>A0A484YFG2_9ENTR</name>
<protein>
    <submittedName>
        <fullName evidence="1">Uncharacterized protein</fullName>
    </submittedName>
</protein>
<accession>A0A484YFG2</accession>
<reference evidence="1 2" key="1">
    <citation type="submission" date="2019-03" db="EMBL/GenBank/DDBJ databases">
        <authorList>
            <consortium name="Pathogen Informatics"/>
        </authorList>
    </citation>
    <scope>NUCLEOTIDE SEQUENCE [LARGE SCALE GENOMIC DNA]</scope>
    <source>
        <strain evidence="1 2">NCTC12126</strain>
    </source>
</reference>
<proteinExistence type="predicted"/>
<dbReference type="AlphaFoldDB" id="A0A484YFG2"/>
<dbReference type="EMBL" id="CAADIW010000027">
    <property type="protein sequence ID" value="VFS33963.1"/>
    <property type="molecule type" value="Genomic_DNA"/>
</dbReference>
<evidence type="ECO:0000313" key="1">
    <source>
        <dbReference type="EMBL" id="VFS33963.1"/>
    </source>
</evidence>
<evidence type="ECO:0000313" key="2">
    <source>
        <dbReference type="Proteomes" id="UP000351155"/>
    </source>
</evidence>
<dbReference type="Proteomes" id="UP000351155">
    <property type="component" value="Unassembled WGS sequence"/>
</dbReference>
<gene>
    <name evidence="1" type="ORF">NCTC12126_03348</name>
</gene>